<protein>
    <recommendedName>
        <fullName evidence="3">DUF2294 domain-containing protein</fullName>
    </recommendedName>
</protein>
<sequence length="121" mass="13654">MTVDKRALIDEISDALLVNREYALGLITLLNQEDSELKSLATLPIDKFESVYSSRFNIQRDVMKNRDVTYLDAFRATIEQTLAVKDSVKEVNVLQVKDEKGKGFVVFVTDSKLMLGVLPTL</sequence>
<keyword evidence="2" id="KW-1185">Reference proteome</keyword>
<reference evidence="1" key="1">
    <citation type="submission" date="2021-12" db="EMBL/GenBank/DDBJ databases">
        <title>Enterovibrio ZSDZ35 sp. nov. and Enterovibrio ZSDZ42 sp. nov., isolated from coastal seawater in Qingdao.</title>
        <authorList>
            <person name="Zhang P."/>
        </authorList>
    </citation>
    <scope>NUCLEOTIDE SEQUENCE</scope>
    <source>
        <strain evidence="1">ZSDZ42</strain>
    </source>
</reference>
<gene>
    <name evidence="1" type="ORF">LRP50_09340</name>
</gene>
<comment type="caution">
    <text evidence="1">The sequence shown here is derived from an EMBL/GenBank/DDBJ whole genome shotgun (WGS) entry which is preliminary data.</text>
</comment>
<dbReference type="EMBL" id="JAJUBC010000009">
    <property type="protein sequence ID" value="MDD1793328.1"/>
    <property type="molecule type" value="Genomic_DNA"/>
</dbReference>
<dbReference type="RefSeq" id="WP_274164195.1">
    <property type="nucleotide sequence ID" value="NZ_JAJUBC010000009.1"/>
</dbReference>
<accession>A0ABT5QZ78</accession>
<evidence type="ECO:0000313" key="2">
    <source>
        <dbReference type="Proteomes" id="UP001149400"/>
    </source>
</evidence>
<dbReference type="Proteomes" id="UP001149400">
    <property type="component" value="Unassembled WGS sequence"/>
</dbReference>
<organism evidence="1 2">
    <name type="scientific">Enterovibrio gelatinilyticus</name>
    <dbReference type="NCBI Taxonomy" id="2899819"/>
    <lineage>
        <taxon>Bacteria</taxon>
        <taxon>Pseudomonadati</taxon>
        <taxon>Pseudomonadota</taxon>
        <taxon>Gammaproteobacteria</taxon>
        <taxon>Vibrionales</taxon>
        <taxon>Vibrionaceae</taxon>
        <taxon>Enterovibrio</taxon>
    </lineage>
</organism>
<evidence type="ECO:0000313" key="1">
    <source>
        <dbReference type="EMBL" id="MDD1793328.1"/>
    </source>
</evidence>
<proteinExistence type="predicted"/>
<name>A0ABT5QZ78_9GAMM</name>
<evidence type="ECO:0008006" key="3">
    <source>
        <dbReference type="Google" id="ProtNLM"/>
    </source>
</evidence>